<gene>
    <name evidence="10" type="ORF">FA15DRAFT_701324</name>
</gene>
<keyword evidence="11" id="KW-1185">Reference proteome</keyword>
<evidence type="ECO:0000256" key="7">
    <source>
        <dbReference type="PROSITE-ProRule" id="PRU00042"/>
    </source>
</evidence>
<evidence type="ECO:0000256" key="4">
    <source>
        <dbReference type="ARBA" id="ARBA00022771"/>
    </source>
</evidence>
<dbReference type="InterPro" id="IPR050331">
    <property type="entry name" value="Zinc_finger"/>
</dbReference>
<feature type="region of interest" description="Disordered" evidence="8">
    <location>
        <begin position="289"/>
        <end position="339"/>
    </location>
</feature>
<feature type="domain" description="C2H2-type" evidence="9">
    <location>
        <begin position="449"/>
        <end position="478"/>
    </location>
</feature>
<dbReference type="PROSITE" id="PS00028">
    <property type="entry name" value="ZINC_FINGER_C2H2_1"/>
    <property type="match status" value="1"/>
</dbReference>
<keyword evidence="2" id="KW-0479">Metal-binding</keyword>
<dbReference type="Pfam" id="PF00096">
    <property type="entry name" value="zf-C2H2"/>
    <property type="match status" value="2"/>
</dbReference>
<evidence type="ECO:0000256" key="5">
    <source>
        <dbReference type="ARBA" id="ARBA00022833"/>
    </source>
</evidence>
<name>A0A5C3L6N6_COPMA</name>
<dbReference type="InterPro" id="IPR036236">
    <property type="entry name" value="Znf_C2H2_sf"/>
</dbReference>
<evidence type="ECO:0000256" key="3">
    <source>
        <dbReference type="ARBA" id="ARBA00022737"/>
    </source>
</evidence>
<dbReference type="PANTHER" id="PTHR16515">
    <property type="entry name" value="PR DOMAIN ZINC FINGER PROTEIN"/>
    <property type="match status" value="1"/>
</dbReference>
<dbReference type="OrthoDB" id="3437960at2759"/>
<feature type="compositionally biased region" description="Low complexity" evidence="8">
    <location>
        <begin position="315"/>
        <end position="339"/>
    </location>
</feature>
<dbReference type="GO" id="GO:0010468">
    <property type="term" value="P:regulation of gene expression"/>
    <property type="evidence" value="ECO:0007669"/>
    <property type="project" value="TreeGrafter"/>
</dbReference>
<evidence type="ECO:0000256" key="2">
    <source>
        <dbReference type="ARBA" id="ARBA00022723"/>
    </source>
</evidence>
<accession>A0A5C3L6N6</accession>
<feature type="region of interest" description="Disordered" evidence="8">
    <location>
        <begin position="31"/>
        <end position="52"/>
    </location>
</feature>
<dbReference type="EMBL" id="ML210158">
    <property type="protein sequence ID" value="TFK28193.1"/>
    <property type="molecule type" value="Genomic_DNA"/>
</dbReference>
<sequence>MSLEENPHITIVAPDSHSSVPIFIQRPNLNDHPYLSPDGSPTGLDSGSSGGFSLPNTPNLDLNFINTNFTNSAEDYDLSVLSAPMHSPYSPSGATSLSPHFGGLSLGADAVGQGNDVFGHHNSIYNQYDDKNLALGVSDFSLVHNEAVSSSSSRALSPLMIPQPHLDAQGQDSWNPGQVDDFDFLSLYHDSSPSLHPIDPLPPHHSPFLSQRDTLPHEPSLQRISGRVNAHMRGTSEMGTPWTASSHSSNGSLVTSPSLVLTPSEPSNSAGAYDNSLNVTYTDLFSAGATVSRRHSHSGARGLSVGPDRGRTEGRSPIGSPNSSRRSSPYPNNRPNASPVAQAYEDNLLAVPGLEEGLRRRHSFTYGGHHSLPTAASPAALSGGSVMGYSEAPPTPTGTRKIASQAGLKASEARRTKEAKFQCDLCDQTFTTNHNLKNHRNVHLGVKEHGCPHCTRAFTTQSVLARHLKTCKAAGVPPLNDTRHHRRQPSCSS</sequence>
<feature type="compositionally biased region" description="Low complexity" evidence="8">
    <location>
        <begin position="43"/>
        <end position="52"/>
    </location>
</feature>
<dbReference type="PROSITE" id="PS50157">
    <property type="entry name" value="ZINC_FINGER_C2H2_2"/>
    <property type="match status" value="2"/>
</dbReference>
<dbReference type="SMART" id="SM00355">
    <property type="entry name" value="ZnF_C2H2"/>
    <property type="match status" value="2"/>
</dbReference>
<proteinExistence type="predicted"/>
<keyword evidence="3" id="KW-0677">Repeat</keyword>
<dbReference type="STRING" id="230819.A0A5C3L6N6"/>
<evidence type="ECO:0000259" key="9">
    <source>
        <dbReference type="PROSITE" id="PS50157"/>
    </source>
</evidence>
<feature type="domain" description="C2H2-type" evidence="9">
    <location>
        <begin position="421"/>
        <end position="448"/>
    </location>
</feature>
<evidence type="ECO:0000256" key="1">
    <source>
        <dbReference type="ARBA" id="ARBA00004123"/>
    </source>
</evidence>
<dbReference type="InterPro" id="IPR013087">
    <property type="entry name" value="Znf_C2H2_type"/>
</dbReference>
<dbReference type="Proteomes" id="UP000307440">
    <property type="component" value="Unassembled WGS sequence"/>
</dbReference>
<evidence type="ECO:0000313" key="10">
    <source>
        <dbReference type="EMBL" id="TFK28193.1"/>
    </source>
</evidence>
<evidence type="ECO:0000313" key="11">
    <source>
        <dbReference type="Proteomes" id="UP000307440"/>
    </source>
</evidence>
<keyword evidence="4 7" id="KW-0863">Zinc-finger</keyword>
<dbReference type="GO" id="GO:0005634">
    <property type="term" value="C:nucleus"/>
    <property type="evidence" value="ECO:0007669"/>
    <property type="project" value="UniProtKB-SubCell"/>
</dbReference>
<evidence type="ECO:0000256" key="8">
    <source>
        <dbReference type="SAM" id="MobiDB-lite"/>
    </source>
</evidence>
<feature type="compositionally biased region" description="Polar residues" evidence="8">
    <location>
        <begin position="242"/>
        <end position="273"/>
    </location>
</feature>
<comment type="subcellular location">
    <subcellularLocation>
        <location evidence="1">Nucleus</location>
    </subcellularLocation>
</comment>
<evidence type="ECO:0000256" key="6">
    <source>
        <dbReference type="ARBA" id="ARBA00023242"/>
    </source>
</evidence>
<organism evidence="10 11">
    <name type="scientific">Coprinopsis marcescibilis</name>
    <name type="common">Agaric fungus</name>
    <name type="synonym">Psathyrella marcescibilis</name>
    <dbReference type="NCBI Taxonomy" id="230819"/>
    <lineage>
        <taxon>Eukaryota</taxon>
        <taxon>Fungi</taxon>
        <taxon>Dikarya</taxon>
        <taxon>Basidiomycota</taxon>
        <taxon>Agaricomycotina</taxon>
        <taxon>Agaricomycetes</taxon>
        <taxon>Agaricomycetidae</taxon>
        <taxon>Agaricales</taxon>
        <taxon>Agaricineae</taxon>
        <taxon>Psathyrellaceae</taxon>
        <taxon>Coprinopsis</taxon>
    </lineage>
</organism>
<protein>
    <recommendedName>
        <fullName evidence="9">C2H2-type domain-containing protein</fullName>
    </recommendedName>
</protein>
<dbReference type="Gene3D" id="3.30.160.60">
    <property type="entry name" value="Classic Zinc Finger"/>
    <property type="match status" value="2"/>
</dbReference>
<dbReference type="GO" id="GO:0008270">
    <property type="term" value="F:zinc ion binding"/>
    <property type="evidence" value="ECO:0007669"/>
    <property type="project" value="UniProtKB-KW"/>
</dbReference>
<dbReference type="AlphaFoldDB" id="A0A5C3L6N6"/>
<keyword evidence="5" id="KW-0862">Zinc</keyword>
<dbReference type="PANTHER" id="PTHR16515:SF66">
    <property type="entry name" value="C2H2-TYPE DOMAIN-CONTAINING PROTEIN"/>
    <property type="match status" value="1"/>
</dbReference>
<reference evidence="10 11" key="1">
    <citation type="journal article" date="2019" name="Nat. Ecol. Evol.">
        <title>Megaphylogeny resolves global patterns of mushroom evolution.</title>
        <authorList>
            <person name="Varga T."/>
            <person name="Krizsan K."/>
            <person name="Foldi C."/>
            <person name="Dima B."/>
            <person name="Sanchez-Garcia M."/>
            <person name="Sanchez-Ramirez S."/>
            <person name="Szollosi G.J."/>
            <person name="Szarkandi J.G."/>
            <person name="Papp V."/>
            <person name="Albert L."/>
            <person name="Andreopoulos W."/>
            <person name="Angelini C."/>
            <person name="Antonin V."/>
            <person name="Barry K.W."/>
            <person name="Bougher N.L."/>
            <person name="Buchanan P."/>
            <person name="Buyck B."/>
            <person name="Bense V."/>
            <person name="Catcheside P."/>
            <person name="Chovatia M."/>
            <person name="Cooper J."/>
            <person name="Damon W."/>
            <person name="Desjardin D."/>
            <person name="Finy P."/>
            <person name="Geml J."/>
            <person name="Haridas S."/>
            <person name="Hughes K."/>
            <person name="Justo A."/>
            <person name="Karasinski D."/>
            <person name="Kautmanova I."/>
            <person name="Kiss B."/>
            <person name="Kocsube S."/>
            <person name="Kotiranta H."/>
            <person name="LaButti K.M."/>
            <person name="Lechner B.E."/>
            <person name="Liimatainen K."/>
            <person name="Lipzen A."/>
            <person name="Lukacs Z."/>
            <person name="Mihaltcheva S."/>
            <person name="Morgado L.N."/>
            <person name="Niskanen T."/>
            <person name="Noordeloos M.E."/>
            <person name="Ohm R.A."/>
            <person name="Ortiz-Santana B."/>
            <person name="Ovrebo C."/>
            <person name="Racz N."/>
            <person name="Riley R."/>
            <person name="Savchenko A."/>
            <person name="Shiryaev A."/>
            <person name="Soop K."/>
            <person name="Spirin V."/>
            <person name="Szebenyi C."/>
            <person name="Tomsovsky M."/>
            <person name="Tulloss R.E."/>
            <person name="Uehling J."/>
            <person name="Grigoriev I.V."/>
            <person name="Vagvolgyi C."/>
            <person name="Papp T."/>
            <person name="Martin F.M."/>
            <person name="Miettinen O."/>
            <person name="Hibbett D.S."/>
            <person name="Nagy L.G."/>
        </authorList>
    </citation>
    <scope>NUCLEOTIDE SEQUENCE [LARGE SCALE GENOMIC DNA]</scope>
    <source>
        <strain evidence="10 11">CBS 121175</strain>
    </source>
</reference>
<keyword evidence="6" id="KW-0539">Nucleus</keyword>
<dbReference type="SUPFAM" id="SSF57667">
    <property type="entry name" value="beta-beta-alpha zinc fingers"/>
    <property type="match status" value="1"/>
</dbReference>
<feature type="region of interest" description="Disordered" evidence="8">
    <location>
        <begin position="233"/>
        <end position="273"/>
    </location>
</feature>